<sequence>MLDLELLHNYSTSTYATFTWNPTLRTLYKNSMVQLGLRCDYIMRSILAISALHLARHRPDRKDFYTSHAVMYHQQASRKAMSEMTDSVEDNVENLFAFSILTIFFALGSPRQTNGSMLLIEESRFPDWMFLVTGTRSLVHLIGEANLVQGPLGPLNIYGQERWDLAHKNVEPRCDYLAELQELICKSYKGDSDTLHKYMGIVDSLRRSYVVFYETPVSDLEMTDAFVWVFDVAEHYLPLLKVPTQESVAIFAYFCVLLKRVDNHWWLQGWADHLMSRTYRLLDDEHKLWIQWPIEEMGWTPGS</sequence>
<organism evidence="2 3">
    <name type="scientific">Pleurostoma richardsiae</name>
    <dbReference type="NCBI Taxonomy" id="41990"/>
    <lineage>
        <taxon>Eukaryota</taxon>
        <taxon>Fungi</taxon>
        <taxon>Dikarya</taxon>
        <taxon>Ascomycota</taxon>
        <taxon>Pezizomycotina</taxon>
        <taxon>Sordariomycetes</taxon>
        <taxon>Sordariomycetidae</taxon>
        <taxon>Calosphaeriales</taxon>
        <taxon>Pleurostomataceae</taxon>
        <taxon>Pleurostoma</taxon>
    </lineage>
</organism>
<reference evidence="2" key="1">
    <citation type="submission" date="2022-07" db="EMBL/GenBank/DDBJ databases">
        <title>Fungi with potential for degradation of polypropylene.</title>
        <authorList>
            <person name="Gostincar C."/>
        </authorList>
    </citation>
    <scope>NUCLEOTIDE SEQUENCE</scope>
    <source>
        <strain evidence="2">EXF-13308</strain>
    </source>
</reference>
<protein>
    <submittedName>
        <fullName evidence="2">C6 zinc finger domain-containing protein</fullName>
    </submittedName>
</protein>
<dbReference type="Pfam" id="PF11951">
    <property type="entry name" value="Fungal_trans_2"/>
    <property type="match status" value="1"/>
</dbReference>
<dbReference type="Proteomes" id="UP001174694">
    <property type="component" value="Unassembled WGS sequence"/>
</dbReference>
<dbReference type="InterPro" id="IPR052400">
    <property type="entry name" value="Zn2-C6_fungal_TF"/>
</dbReference>
<dbReference type="PANTHER" id="PTHR47657">
    <property type="entry name" value="STEROL REGULATORY ELEMENT-BINDING PROTEIN ECM22"/>
    <property type="match status" value="1"/>
</dbReference>
<keyword evidence="1" id="KW-0539">Nucleus</keyword>
<name>A0AA38VN15_9PEZI</name>
<gene>
    <name evidence="2" type="ORF">NKR23_g2888</name>
</gene>
<dbReference type="GO" id="GO:0000981">
    <property type="term" value="F:DNA-binding transcription factor activity, RNA polymerase II-specific"/>
    <property type="evidence" value="ECO:0007669"/>
    <property type="project" value="TreeGrafter"/>
</dbReference>
<dbReference type="EMBL" id="JANBVO010000005">
    <property type="protein sequence ID" value="KAJ9152144.1"/>
    <property type="molecule type" value="Genomic_DNA"/>
</dbReference>
<evidence type="ECO:0000256" key="1">
    <source>
        <dbReference type="ARBA" id="ARBA00023242"/>
    </source>
</evidence>
<accession>A0AA38VN15</accession>
<dbReference type="AlphaFoldDB" id="A0AA38VN15"/>
<dbReference type="PANTHER" id="PTHR47657:SF7">
    <property type="entry name" value="STEROL REGULATORY ELEMENT-BINDING PROTEIN ECM22"/>
    <property type="match status" value="1"/>
</dbReference>
<evidence type="ECO:0000313" key="2">
    <source>
        <dbReference type="EMBL" id="KAJ9152144.1"/>
    </source>
</evidence>
<keyword evidence="3" id="KW-1185">Reference proteome</keyword>
<evidence type="ECO:0000313" key="3">
    <source>
        <dbReference type="Proteomes" id="UP001174694"/>
    </source>
</evidence>
<proteinExistence type="predicted"/>
<dbReference type="InterPro" id="IPR021858">
    <property type="entry name" value="Fun_TF"/>
</dbReference>
<comment type="caution">
    <text evidence="2">The sequence shown here is derived from an EMBL/GenBank/DDBJ whole genome shotgun (WGS) entry which is preliminary data.</text>
</comment>